<feature type="region of interest" description="Disordered" evidence="1">
    <location>
        <begin position="873"/>
        <end position="896"/>
    </location>
</feature>
<evidence type="ECO:0000313" key="3">
    <source>
        <dbReference type="EMBL" id="VVN99680.1"/>
    </source>
</evidence>
<dbReference type="EMBL" id="CABVHQ010000021">
    <property type="protein sequence ID" value="VVN99680.1"/>
    <property type="molecule type" value="Genomic_DNA"/>
</dbReference>
<dbReference type="Gene3D" id="3.20.20.80">
    <property type="entry name" value="Glycosidases"/>
    <property type="match status" value="1"/>
</dbReference>
<organism evidence="3 4">
    <name type="scientific">Pseudomonas fluorescens</name>
    <dbReference type="NCBI Taxonomy" id="294"/>
    <lineage>
        <taxon>Bacteria</taxon>
        <taxon>Pseudomonadati</taxon>
        <taxon>Pseudomonadota</taxon>
        <taxon>Gammaproteobacteria</taxon>
        <taxon>Pseudomonadales</taxon>
        <taxon>Pseudomonadaceae</taxon>
        <taxon>Pseudomonas</taxon>
    </lineage>
</organism>
<dbReference type="AlphaFoldDB" id="A0A5E7C6K2"/>
<dbReference type="InterPro" id="IPR017853">
    <property type="entry name" value="GH"/>
</dbReference>
<dbReference type="OrthoDB" id="9809937at2"/>
<dbReference type="Proteomes" id="UP000337909">
    <property type="component" value="Unassembled WGS sequence"/>
</dbReference>
<reference evidence="3 4" key="1">
    <citation type="submission" date="2019-09" db="EMBL/GenBank/DDBJ databases">
        <authorList>
            <person name="Chandra G."/>
            <person name="Truman W A."/>
        </authorList>
    </citation>
    <scope>NUCLEOTIDE SEQUENCE [LARGE SCALE GENOMIC DNA]</scope>
    <source>
        <strain evidence="3">PS691</strain>
    </source>
</reference>
<evidence type="ECO:0000256" key="2">
    <source>
        <dbReference type="SAM" id="SignalP"/>
    </source>
</evidence>
<sequence precursor="true">MLMATFFRRTQMLLLALLSLAIWPFSTWASDWVASVDEHSGLPMLVRGGSPVVSSSFTFWGSDWAWTPFPTAFKVNTPYSYSLTGQNKPLDFDLTAQVQKEDQQKLTWNFALDAHSMKPGVMGGGIVFKFDPALFAGEMGEPVLLPDNRGWSWGNAQGRRLEMRFEPALARVYFEPGDRSEVRAFFYKNTIKPGRQNFKATLSVSGDVELGPTTTERFGLVDPKSWPSDKLDWNTSPVDLSFLNAHERPAGKRGFVKASGEQLLFADNTPARFWGTNLTSYTLFRTPDDVIKQQAKRLSALGFNLVRLHHHDSPWVSPNIFRDSNLTHNTQQLSPDSLKKIDWWIKCLKDEGIYVWLDMHVERALTANDNIYGFDEMPKNDHNNADLKGYAYVNITIQQAMKRFTEAYLTHVNTYTGLAYKDDPAIAAVLITNENDVTQHFGNVLLPDKQVSKHNQVYMAEAEAFARQHNLSTSQTWRSWEPGPAKLFLNDLERRFNVDMIQHLRKLGVRVPIATTSSWGGDGLSSLPALTAGDLIDVHSYGGLGQLEKNPLTSDGLLNWIAAGQVAGKPLTVTEWNIEPFPTPDRHSLPLYMAGTASHQGWDALMQYAYSQEPLTGGWINADNWHAYNDPAMLATLPAAALLYRRADVREANTTYVFAPTPSTLFNQLITPANAALLRTAMEKGKLQIAMPQTPELPWLQQGIISSNAQVFQDPDQSLLDANASESTTDTGELKRNWKQGIYTIDTPHTQAATGWIGGESISLGNIQVQVKTANASVVVQSLDDAPVGRSQDLLISLGTRAIPKDDDKIPFYVEPLEGTLTIQAPQGLTLFTHGTLAQTKKLPATYLDGRYTIKFDGLQASNWLFLKKSVPQATASGDGQPSPARTASSSAPATQ</sequence>
<dbReference type="GO" id="GO:0004553">
    <property type="term" value="F:hydrolase activity, hydrolyzing O-glycosyl compounds"/>
    <property type="evidence" value="ECO:0007669"/>
    <property type="project" value="InterPro"/>
</dbReference>
<accession>A0A5E7C6K2</accession>
<feature type="signal peptide" evidence="2">
    <location>
        <begin position="1"/>
        <end position="29"/>
    </location>
</feature>
<feature type="chain" id="PRO_5022721126" evidence="2">
    <location>
        <begin position="30"/>
        <end position="896"/>
    </location>
</feature>
<gene>
    <name evidence="3" type="ORF">PS691_02528</name>
</gene>
<keyword evidence="2" id="KW-0732">Signal</keyword>
<evidence type="ECO:0000313" key="4">
    <source>
        <dbReference type="Proteomes" id="UP000337909"/>
    </source>
</evidence>
<protein>
    <submittedName>
        <fullName evidence="3">Uncharacterized protein</fullName>
    </submittedName>
</protein>
<evidence type="ECO:0000256" key="1">
    <source>
        <dbReference type="SAM" id="MobiDB-lite"/>
    </source>
</evidence>
<dbReference type="SUPFAM" id="SSF51445">
    <property type="entry name" value="(Trans)glycosidases"/>
    <property type="match status" value="1"/>
</dbReference>
<feature type="compositionally biased region" description="Low complexity" evidence="1">
    <location>
        <begin position="882"/>
        <end position="896"/>
    </location>
</feature>
<dbReference type="InterPro" id="IPR045053">
    <property type="entry name" value="MAN-like"/>
</dbReference>
<proteinExistence type="predicted"/>
<dbReference type="PANTHER" id="PTHR31451">
    <property type="match status" value="1"/>
</dbReference>
<name>A0A5E7C6K2_PSEFL</name>